<dbReference type="InterPro" id="IPR020892">
    <property type="entry name" value="Cyclophilin-type_PPIase_CS"/>
</dbReference>
<protein>
    <recommendedName>
        <fullName evidence="7">Peptidyl-prolyl cis-trans isomerase H</fullName>
        <ecNumber evidence="3">5.2.1.8</ecNumber>
    </recommendedName>
    <alternativeName>
        <fullName evidence="8">Rotamase H</fullName>
    </alternativeName>
</protein>
<evidence type="ECO:0000256" key="8">
    <source>
        <dbReference type="ARBA" id="ARBA00041924"/>
    </source>
</evidence>
<keyword evidence="11" id="KW-1185">Reference proteome</keyword>
<sequence>MPPTQLPASGNPLVFFDITLGGEPLGRITFELFADTTPKTAENFRQFCTGEHRLHNRPQGYKGSKFHRIIPGFMVFFDITLGGEPLGRITFELFADTTPKTAENFRQFCTGEHRLHNRPQGYKGSKFHRIIPGFMCQGGDFLNGDGTGSTSSAPRCDGCEPLGRVTFELFADTTPKTAENFRQFCTGEHRLHNRPQGYKGSKFHRIIPGFMCQGGDFLNGDGTGSTCIYGTSSFADENFTIKHDVPGLLSMANAGKDTNGSQFFITTVPTPFLDGKHTVFGKVVDGMDVVKKMEATKTGYRGKDVPIMDVVVAQCGEM</sequence>
<comment type="catalytic activity">
    <reaction evidence="1">
        <text>[protein]-peptidylproline (omega=180) = [protein]-peptidylproline (omega=0)</text>
        <dbReference type="Rhea" id="RHEA:16237"/>
        <dbReference type="Rhea" id="RHEA-COMP:10747"/>
        <dbReference type="Rhea" id="RHEA-COMP:10748"/>
        <dbReference type="ChEBI" id="CHEBI:83833"/>
        <dbReference type="ChEBI" id="CHEBI:83834"/>
        <dbReference type="EC" id="5.2.1.8"/>
    </reaction>
</comment>
<dbReference type="Gene3D" id="2.40.100.10">
    <property type="entry name" value="Cyclophilin-like"/>
    <property type="match status" value="3"/>
</dbReference>
<dbReference type="PANTHER" id="PTHR11071">
    <property type="entry name" value="PEPTIDYL-PROLYL CIS-TRANS ISOMERASE"/>
    <property type="match status" value="1"/>
</dbReference>
<keyword evidence="5" id="KW-0413">Isomerase</keyword>
<dbReference type="PANTHER" id="PTHR11071:SF561">
    <property type="entry name" value="PEPTIDYL-PROLYL CIS-TRANS ISOMERASE D-RELATED"/>
    <property type="match status" value="1"/>
</dbReference>
<evidence type="ECO:0000313" key="11">
    <source>
        <dbReference type="Proteomes" id="UP000044602"/>
    </source>
</evidence>
<dbReference type="AlphaFoldDB" id="A0A0G4LH95"/>
<dbReference type="GO" id="GO:0005737">
    <property type="term" value="C:cytoplasm"/>
    <property type="evidence" value="ECO:0007669"/>
    <property type="project" value="TreeGrafter"/>
</dbReference>
<evidence type="ECO:0000256" key="2">
    <source>
        <dbReference type="ARBA" id="ARBA00002388"/>
    </source>
</evidence>
<feature type="domain" description="PPIase cyclophilin-type" evidence="9">
    <location>
        <begin position="76"/>
        <end position="317"/>
    </location>
</feature>
<dbReference type="InterPro" id="IPR029000">
    <property type="entry name" value="Cyclophilin-like_dom_sf"/>
</dbReference>
<dbReference type="Proteomes" id="UP000044602">
    <property type="component" value="Unassembled WGS sequence"/>
</dbReference>
<dbReference type="GO" id="GO:0006457">
    <property type="term" value="P:protein folding"/>
    <property type="evidence" value="ECO:0007669"/>
    <property type="project" value="InterPro"/>
</dbReference>
<keyword evidence="4" id="KW-0697">Rotamase</keyword>
<evidence type="ECO:0000313" key="10">
    <source>
        <dbReference type="EMBL" id="CRK21095.1"/>
    </source>
</evidence>
<dbReference type="PRINTS" id="PR00153">
    <property type="entry name" value="CSAPPISMRASE"/>
</dbReference>
<dbReference type="PROSITE" id="PS00170">
    <property type="entry name" value="CSA_PPIASE_1"/>
    <property type="match status" value="2"/>
</dbReference>
<dbReference type="GO" id="GO:0016018">
    <property type="term" value="F:cyclosporin A binding"/>
    <property type="evidence" value="ECO:0007669"/>
    <property type="project" value="TreeGrafter"/>
</dbReference>
<dbReference type="PROSITE" id="PS50072">
    <property type="entry name" value="CSA_PPIASE_2"/>
    <property type="match status" value="2"/>
</dbReference>
<dbReference type="STRING" id="100787.A0A0G4LH95"/>
<dbReference type="EMBL" id="CVQH01012224">
    <property type="protein sequence ID" value="CRK21095.1"/>
    <property type="molecule type" value="Genomic_DNA"/>
</dbReference>
<evidence type="ECO:0000256" key="7">
    <source>
        <dbReference type="ARBA" id="ARBA00040924"/>
    </source>
</evidence>
<evidence type="ECO:0000256" key="4">
    <source>
        <dbReference type="ARBA" id="ARBA00023110"/>
    </source>
</evidence>
<organism evidence="10 11">
    <name type="scientific">Verticillium longisporum</name>
    <name type="common">Verticillium dahliae var. longisporum</name>
    <dbReference type="NCBI Taxonomy" id="100787"/>
    <lineage>
        <taxon>Eukaryota</taxon>
        <taxon>Fungi</taxon>
        <taxon>Dikarya</taxon>
        <taxon>Ascomycota</taxon>
        <taxon>Pezizomycotina</taxon>
        <taxon>Sordariomycetes</taxon>
        <taxon>Hypocreomycetidae</taxon>
        <taxon>Glomerellales</taxon>
        <taxon>Plectosphaerellaceae</taxon>
        <taxon>Verticillium</taxon>
    </lineage>
</organism>
<evidence type="ECO:0000256" key="3">
    <source>
        <dbReference type="ARBA" id="ARBA00013194"/>
    </source>
</evidence>
<dbReference type="FunFam" id="2.40.100.10:FF:000035">
    <property type="entry name" value="Peptidyl-prolyl cis-trans isomerase"/>
    <property type="match status" value="1"/>
</dbReference>
<comment type="function">
    <text evidence="2">PPIases accelerate the folding of proteins. It catalyzes the cis-trans isomerization of proline imidic peptide bonds in oligopeptides.</text>
</comment>
<dbReference type="Pfam" id="PF00160">
    <property type="entry name" value="Pro_isomerase"/>
    <property type="match status" value="3"/>
</dbReference>
<reference evidence="10 11" key="1">
    <citation type="submission" date="2015-05" db="EMBL/GenBank/DDBJ databases">
        <authorList>
            <person name="Wang D.B."/>
            <person name="Wang M."/>
        </authorList>
    </citation>
    <scope>NUCLEOTIDE SEQUENCE [LARGE SCALE GENOMIC DNA]</scope>
    <source>
        <strain evidence="10">VL1</strain>
    </source>
</reference>
<evidence type="ECO:0000259" key="9">
    <source>
        <dbReference type="PROSITE" id="PS50072"/>
    </source>
</evidence>
<proteinExistence type="inferred from homology"/>
<dbReference type="InterPro" id="IPR002130">
    <property type="entry name" value="Cyclophilin-type_PPIase_dom"/>
</dbReference>
<gene>
    <name evidence="10" type="ORF">BN1708_003432</name>
</gene>
<comment type="similarity">
    <text evidence="6">Belongs to the cyclophilin-type PPIase family. PPIase H subfamily.</text>
</comment>
<dbReference type="EC" id="5.2.1.8" evidence="3"/>
<accession>A0A0G4LH95</accession>
<name>A0A0G4LH95_VERLO</name>
<evidence type="ECO:0000256" key="5">
    <source>
        <dbReference type="ARBA" id="ARBA00023235"/>
    </source>
</evidence>
<evidence type="ECO:0000256" key="6">
    <source>
        <dbReference type="ARBA" id="ARBA00038512"/>
    </source>
</evidence>
<feature type="domain" description="PPIase cyclophilin-type" evidence="9">
    <location>
        <begin position="15"/>
        <end position="75"/>
    </location>
</feature>
<evidence type="ECO:0000256" key="1">
    <source>
        <dbReference type="ARBA" id="ARBA00000971"/>
    </source>
</evidence>
<dbReference type="SUPFAM" id="SSF50891">
    <property type="entry name" value="Cyclophilin-like"/>
    <property type="match status" value="3"/>
</dbReference>
<dbReference type="GO" id="GO:0003755">
    <property type="term" value="F:peptidyl-prolyl cis-trans isomerase activity"/>
    <property type="evidence" value="ECO:0007669"/>
    <property type="project" value="UniProtKB-KW"/>
</dbReference>